<gene>
    <name evidence="2" type="primary">recX</name>
    <name evidence="2" type="ORF">ASN_421</name>
</gene>
<sequence>MASSSSSGPDSPPPPPPDRAALREAALAHLARFGTTRHGLEQVLARRVSRWERAALKAGAEADEVSAAVAALKPVIQAVAADMVQLGAVNDEAFARARAKKLVRSGRSGKAVQAHLAARGVEADVRNVALQDVVEGFSPQETELSAALVLARKRRLGPFAGRPSLRASSYEEEEGQDERQKAMAERQRALGVLARSGYGRDVAERVLDMEPEEAGRWMERLRSES</sequence>
<dbReference type="Proteomes" id="UP000056109">
    <property type="component" value="Chromosome I"/>
</dbReference>
<proteinExistence type="predicted"/>
<evidence type="ECO:0000313" key="3">
    <source>
        <dbReference type="Proteomes" id="UP000056109"/>
    </source>
</evidence>
<reference evidence="3" key="1">
    <citation type="submission" date="2014-09" db="EMBL/GenBank/DDBJ databases">
        <authorList>
            <person name="Illeghems K.G."/>
        </authorList>
    </citation>
    <scope>NUCLEOTIDE SEQUENCE [LARGE SCALE GENOMIC DNA]</scope>
    <source>
        <strain evidence="3">108B</strain>
    </source>
</reference>
<dbReference type="KEGG" id="asz:ASN_421"/>
<dbReference type="EMBL" id="LN606600">
    <property type="protein sequence ID" value="CEF39843.1"/>
    <property type="molecule type" value="Genomic_DNA"/>
</dbReference>
<accession>A0A0U5B5M9</accession>
<keyword evidence="3" id="KW-1185">Reference proteome</keyword>
<feature type="region of interest" description="Disordered" evidence="1">
    <location>
        <begin position="1"/>
        <end position="20"/>
    </location>
</feature>
<feature type="region of interest" description="Disordered" evidence="1">
    <location>
        <begin position="162"/>
        <end position="185"/>
    </location>
</feature>
<protein>
    <submittedName>
        <fullName evidence="2">Recombination regulator RecX</fullName>
    </submittedName>
</protein>
<name>A0A0U5B5M9_9PROT</name>
<dbReference type="RefSeq" id="WP_058987013.1">
    <property type="nucleotide sequence ID" value="NZ_LN606600.1"/>
</dbReference>
<dbReference type="AlphaFoldDB" id="A0A0U5B5M9"/>
<dbReference type="PATRIC" id="fig|446692.3.peg.371"/>
<evidence type="ECO:0000313" key="2">
    <source>
        <dbReference type="EMBL" id="CEF39843.1"/>
    </source>
</evidence>
<evidence type="ECO:0000256" key="1">
    <source>
        <dbReference type="SAM" id="MobiDB-lite"/>
    </source>
</evidence>
<organism evidence="2 3">
    <name type="scientific">Acetobacter senegalensis</name>
    <dbReference type="NCBI Taxonomy" id="446692"/>
    <lineage>
        <taxon>Bacteria</taxon>
        <taxon>Pseudomonadati</taxon>
        <taxon>Pseudomonadota</taxon>
        <taxon>Alphaproteobacteria</taxon>
        <taxon>Acetobacterales</taxon>
        <taxon>Acetobacteraceae</taxon>
        <taxon>Acetobacter</taxon>
    </lineage>
</organism>
<dbReference type="GeneID" id="34781628"/>